<gene>
    <name evidence="1" type="ORF">BST96_19000</name>
</gene>
<dbReference type="STRING" id="716816.BST96_19000"/>
<dbReference type="KEGG" id="osg:BST96_19000"/>
<dbReference type="AlphaFoldDB" id="A0A1X9NMH6"/>
<evidence type="ECO:0008006" key="3">
    <source>
        <dbReference type="Google" id="ProtNLM"/>
    </source>
</evidence>
<dbReference type="PROSITE" id="PS51257">
    <property type="entry name" value="PROKAR_LIPOPROTEIN"/>
    <property type="match status" value="1"/>
</dbReference>
<dbReference type="EMBL" id="CP019343">
    <property type="protein sequence ID" value="ARN75997.1"/>
    <property type="molecule type" value="Genomic_DNA"/>
</dbReference>
<accession>A0A1X9NMH6</accession>
<sequence>MTTYRTKSVRIILLVAVALILSSVVSCSSSGGYNPTVFDYGYEAEKIAAKPIKKVVLAPVSMGAPAPSYLQKRERKVKAMVKQYLESNGYEVLPNYHFENAWKQASRTYGNVYDPSTGKIDIKAWRGAMITTGEILRDQTDTDAIIFADLFEHEVQHSNSMKHYARWYGVTRKPALQGSGTGVPVDFDWSQRIKAASLMVTVYDISLTRVFASRGGIDTLYAVDLKRSNPAFVRRKKMLKSEDNIEEGIELAFHPFITMKNYPGNK</sequence>
<reference evidence="1 2" key="1">
    <citation type="submission" date="2016-11" db="EMBL/GenBank/DDBJ databases">
        <title>Trade-off between light-utilization and light-protection in marine flavobacteria.</title>
        <authorList>
            <person name="Kumagai Y."/>
        </authorList>
    </citation>
    <scope>NUCLEOTIDE SEQUENCE [LARGE SCALE GENOMIC DNA]</scope>
    <source>
        <strain evidence="1 2">NBRC 107125</strain>
    </source>
</reference>
<name>A0A1X9NMH6_9GAMM</name>
<evidence type="ECO:0000313" key="2">
    <source>
        <dbReference type="Proteomes" id="UP000193450"/>
    </source>
</evidence>
<protein>
    <recommendedName>
        <fullName evidence="3">Lipoprotein</fullName>
    </recommendedName>
</protein>
<proteinExistence type="predicted"/>
<dbReference type="Proteomes" id="UP000193450">
    <property type="component" value="Chromosome"/>
</dbReference>
<organism evidence="1 2">
    <name type="scientific">Oceanicoccus sagamiensis</name>
    <dbReference type="NCBI Taxonomy" id="716816"/>
    <lineage>
        <taxon>Bacteria</taxon>
        <taxon>Pseudomonadati</taxon>
        <taxon>Pseudomonadota</taxon>
        <taxon>Gammaproteobacteria</taxon>
        <taxon>Cellvibrionales</taxon>
        <taxon>Spongiibacteraceae</taxon>
        <taxon>Oceanicoccus</taxon>
    </lineage>
</organism>
<evidence type="ECO:0000313" key="1">
    <source>
        <dbReference type="EMBL" id="ARN75997.1"/>
    </source>
</evidence>
<keyword evidence="2" id="KW-1185">Reference proteome</keyword>